<dbReference type="EMBL" id="CAJRAY010000101">
    <property type="protein sequence ID" value="CAG5093153.1"/>
    <property type="molecule type" value="Genomic_DNA"/>
</dbReference>
<accession>A0ABN7SB13</accession>
<dbReference type="Proteomes" id="UP000681526">
    <property type="component" value="Unassembled WGS sequence"/>
</dbReference>
<proteinExistence type="predicted"/>
<organism evidence="1 2">
    <name type="scientific">Thermobacillus xylanilyticus</name>
    <dbReference type="NCBI Taxonomy" id="76633"/>
    <lineage>
        <taxon>Bacteria</taxon>
        <taxon>Bacillati</taxon>
        <taxon>Bacillota</taxon>
        <taxon>Bacilli</taxon>
        <taxon>Bacillales</taxon>
        <taxon>Paenibacillaceae</taxon>
        <taxon>Thermobacillus</taxon>
    </lineage>
</organism>
<evidence type="ECO:0000313" key="2">
    <source>
        <dbReference type="Proteomes" id="UP000681526"/>
    </source>
</evidence>
<comment type="caution">
    <text evidence="1">The sequence shown here is derived from an EMBL/GenBank/DDBJ whole genome shotgun (WGS) entry which is preliminary data.</text>
</comment>
<sequence>MAVKKEQVRKLIGREIYALKKDGSIVSGKLVGIRGNRLMLEQPRGKAQVKGLLPLVLFDLLAIGSSPYEFGGFGGPFYGPGFGPFYGPYGGGFFW</sequence>
<evidence type="ECO:0000313" key="1">
    <source>
        <dbReference type="EMBL" id="CAG5093153.1"/>
    </source>
</evidence>
<protein>
    <recommendedName>
        <fullName evidence="3">50S ribosomal protein L33</fullName>
    </recommendedName>
</protein>
<dbReference type="RefSeq" id="WP_213486899.1">
    <property type="nucleotide sequence ID" value="NZ_CAJRAY010000101.1"/>
</dbReference>
<keyword evidence="2" id="KW-1185">Reference proteome</keyword>
<gene>
    <name evidence="1" type="primary">txxe 3770</name>
    <name evidence="1" type="ORF">TXXE_19300</name>
</gene>
<name>A0ABN7SB13_THEXY</name>
<evidence type="ECO:0008006" key="3">
    <source>
        <dbReference type="Google" id="ProtNLM"/>
    </source>
</evidence>
<reference evidence="1 2" key="1">
    <citation type="submission" date="2021-04" db="EMBL/GenBank/DDBJ databases">
        <authorList>
            <person name="Rakotoarivonina H."/>
        </authorList>
    </citation>
    <scope>NUCLEOTIDE SEQUENCE [LARGE SCALE GENOMIC DNA]</scope>
    <source>
        <strain evidence="1 2">XE</strain>
    </source>
</reference>